<evidence type="ECO:0000313" key="3">
    <source>
        <dbReference type="Proteomes" id="UP000574390"/>
    </source>
</evidence>
<comment type="caution">
    <text evidence="2">The sequence shown here is derived from an EMBL/GenBank/DDBJ whole genome shotgun (WGS) entry which is preliminary data.</text>
</comment>
<sequence length="108" mass="12108">MVADCLQKDLSKRPSVDQLLTRHDAFFRQADKDALVDLLKQLPTIEQREPTKPPGYRSPRAPKVRTGFSGAVSGAWDFDLHDSEDADDDDDNKDEDSGIFSELGEEET</sequence>
<evidence type="ECO:0000313" key="2">
    <source>
        <dbReference type="EMBL" id="KAF4743623.1"/>
    </source>
</evidence>
<dbReference type="Proteomes" id="UP000574390">
    <property type="component" value="Unassembled WGS sequence"/>
</dbReference>
<dbReference type="AlphaFoldDB" id="A0A7J6TES1"/>
<protein>
    <submittedName>
        <fullName evidence="2">Uncharacterized protein</fullName>
    </submittedName>
</protein>
<evidence type="ECO:0000256" key="1">
    <source>
        <dbReference type="SAM" id="MobiDB-lite"/>
    </source>
</evidence>
<proteinExistence type="predicted"/>
<feature type="compositionally biased region" description="Acidic residues" evidence="1">
    <location>
        <begin position="84"/>
        <end position="94"/>
    </location>
</feature>
<accession>A0A7J6TES1</accession>
<gene>
    <name evidence="2" type="ORF">FOZ62_018486</name>
</gene>
<dbReference type="EMBL" id="JABANM010007835">
    <property type="protein sequence ID" value="KAF4743623.1"/>
    <property type="molecule type" value="Genomic_DNA"/>
</dbReference>
<feature type="region of interest" description="Disordered" evidence="1">
    <location>
        <begin position="79"/>
        <end position="108"/>
    </location>
</feature>
<reference evidence="2 3" key="1">
    <citation type="submission" date="2020-04" db="EMBL/GenBank/DDBJ databases">
        <title>Perkinsus olseni comparative genomics.</title>
        <authorList>
            <person name="Bogema D.R."/>
        </authorList>
    </citation>
    <scope>NUCLEOTIDE SEQUENCE [LARGE SCALE GENOMIC DNA]</scope>
    <source>
        <strain evidence="2">ATCC PRA-205</strain>
    </source>
</reference>
<organism evidence="2 3">
    <name type="scientific">Perkinsus olseni</name>
    <name type="common">Perkinsus atlanticus</name>
    <dbReference type="NCBI Taxonomy" id="32597"/>
    <lineage>
        <taxon>Eukaryota</taxon>
        <taxon>Sar</taxon>
        <taxon>Alveolata</taxon>
        <taxon>Perkinsozoa</taxon>
        <taxon>Perkinsea</taxon>
        <taxon>Perkinsida</taxon>
        <taxon>Perkinsidae</taxon>
        <taxon>Perkinsus</taxon>
    </lineage>
</organism>
<feature type="region of interest" description="Disordered" evidence="1">
    <location>
        <begin position="42"/>
        <end position="65"/>
    </location>
</feature>
<name>A0A7J6TES1_PEROL</name>